<feature type="compositionally biased region" description="Polar residues" evidence="2">
    <location>
        <begin position="425"/>
        <end position="435"/>
    </location>
</feature>
<gene>
    <name evidence="3" type="ORF">FPZ49_22765</name>
</gene>
<feature type="region of interest" description="Disordered" evidence="2">
    <location>
        <begin position="266"/>
        <end position="288"/>
    </location>
</feature>
<feature type="coiled-coil region" evidence="1">
    <location>
        <begin position="31"/>
        <end position="58"/>
    </location>
</feature>
<evidence type="ECO:0000313" key="4">
    <source>
        <dbReference type="Proteomes" id="UP000317036"/>
    </source>
</evidence>
<evidence type="ECO:0000313" key="3">
    <source>
        <dbReference type="EMBL" id="TVY07705.1"/>
    </source>
</evidence>
<comment type="caution">
    <text evidence="3">The sequence shown here is derived from an EMBL/GenBank/DDBJ whole genome shotgun (WGS) entry which is preliminary data.</text>
</comment>
<accession>A0A559K6E0</accession>
<proteinExistence type="predicted"/>
<feature type="region of interest" description="Disordered" evidence="2">
    <location>
        <begin position="387"/>
        <end position="435"/>
    </location>
</feature>
<sequence length="500" mass="55083">MRVKKRALWGYAPASLQGLVNTMQSTYTDRKGRMAAELAQVRKQNEKLREEAMLLHQLVSGGETTEPALLLSQAADLERSYSSASGRKLSDEWKLRLCSRLFGLHKGKVHEFLRKMEHLHEDELALLAARVEAYRKEQELIMGIKMELLRKQEVSRSEQLGVLQPEPEPVNEPQIVHETEPVSELEIDSVPELVEVSMSEPVSEQLAMEQPVAEAHGLALTQWMEERDREADVRRTEYERHIAMLEEQAERTSKMLEELERQLEEKTAQAAEKDKDKEIEKPAELEASEEQAKLAKVVMLKPKPVLVEVQPIQAVTADGLMLQEEDREPVLPNVVASTVAGAEQLEARPSGSAFWGNVDGYMRSSSTAAEARVSPAARPVRLLAEEKPQDSRVAVQSELEAGQREAAASAAASEGASTPSPTMPPQAQSQESAALTSEIQAIRHRYIVGKRAGDTLYDAGGRLIISQGGVITADVVDAADRAGKLADLIVGMTISGLGDK</sequence>
<evidence type="ECO:0000256" key="1">
    <source>
        <dbReference type="SAM" id="Coils"/>
    </source>
</evidence>
<dbReference type="RefSeq" id="WP_144851319.1">
    <property type="nucleotide sequence ID" value="NZ_VNJI01000033.1"/>
</dbReference>
<feature type="compositionally biased region" description="Basic and acidic residues" evidence="2">
    <location>
        <begin position="266"/>
        <end position="284"/>
    </location>
</feature>
<protein>
    <submittedName>
        <fullName evidence="3">Uncharacterized protein</fullName>
    </submittedName>
</protein>
<dbReference type="OrthoDB" id="2667321at2"/>
<feature type="compositionally biased region" description="Low complexity" evidence="2">
    <location>
        <begin position="404"/>
        <end position="417"/>
    </location>
</feature>
<dbReference type="AlphaFoldDB" id="A0A559K6E0"/>
<organism evidence="3 4">
    <name type="scientific">Paenibacillus cremeus</name>
    <dbReference type="NCBI Taxonomy" id="2163881"/>
    <lineage>
        <taxon>Bacteria</taxon>
        <taxon>Bacillati</taxon>
        <taxon>Bacillota</taxon>
        <taxon>Bacilli</taxon>
        <taxon>Bacillales</taxon>
        <taxon>Paenibacillaceae</taxon>
        <taxon>Paenibacillus</taxon>
    </lineage>
</organism>
<dbReference type="Proteomes" id="UP000317036">
    <property type="component" value="Unassembled WGS sequence"/>
</dbReference>
<dbReference type="EMBL" id="VNJI01000033">
    <property type="protein sequence ID" value="TVY07705.1"/>
    <property type="molecule type" value="Genomic_DNA"/>
</dbReference>
<keyword evidence="4" id="KW-1185">Reference proteome</keyword>
<evidence type="ECO:0000256" key="2">
    <source>
        <dbReference type="SAM" id="MobiDB-lite"/>
    </source>
</evidence>
<reference evidence="3 4" key="1">
    <citation type="submission" date="2019-07" db="EMBL/GenBank/DDBJ databases">
        <authorList>
            <person name="Kim J."/>
        </authorList>
    </citation>
    <scope>NUCLEOTIDE SEQUENCE [LARGE SCALE GENOMIC DNA]</scope>
    <source>
        <strain evidence="3 4">JC52</strain>
    </source>
</reference>
<keyword evidence="1" id="KW-0175">Coiled coil</keyword>
<name>A0A559K6E0_9BACL</name>